<name>A0AA37GBS9_9PEZI</name>
<proteinExistence type="predicted"/>
<evidence type="ECO:0000313" key="4">
    <source>
        <dbReference type="EMBL" id="GJC78014.1"/>
    </source>
</evidence>
<comment type="caution">
    <text evidence="4">The sequence shown here is derived from an EMBL/GenBank/DDBJ whole genome shotgun (WGS) entry which is preliminary data.</text>
</comment>
<dbReference type="GO" id="GO:0000139">
    <property type="term" value="C:Golgi membrane"/>
    <property type="evidence" value="ECO:0007669"/>
    <property type="project" value="GOC"/>
</dbReference>
<keyword evidence="5" id="KW-1185">Reference proteome</keyword>
<organism evidence="4 5">
    <name type="scientific">Colletotrichum liriopes</name>
    <dbReference type="NCBI Taxonomy" id="708192"/>
    <lineage>
        <taxon>Eukaryota</taxon>
        <taxon>Fungi</taxon>
        <taxon>Dikarya</taxon>
        <taxon>Ascomycota</taxon>
        <taxon>Pezizomycotina</taxon>
        <taxon>Sordariomycetes</taxon>
        <taxon>Hypocreomycetidae</taxon>
        <taxon>Glomerellales</taxon>
        <taxon>Glomerellaceae</taxon>
        <taxon>Colletotrichum</taxon>
        <taxon>Colletotrichum spaethianum species complex</taxon>
    </lineage>
</organism>
<gene>
    <name evidence="4" type="ORF">ColLi_00852</name>
</gene>
<keyword evidence="2" id="KW-0862">Zinc</keyword>
<evidence type="ECO:0000256" key="3">
    <source>
        <dbReference type="SAM" id="MobiDB-lite"/>
    </source>
</evidence>
<evidence type="ECO:0000256" key="2">
    <source>
        <dbReference type="ARBA" id="ARBA00022833"/>
    </source>
</evidence>
<dbReference type="GO" id="GO:0048205">
    <property type="term" value="P:COPI coating of Golgi vesicle"/>
    <property type="evidence" value="ECO:0007669"/>
    <property type="project" value="TreeGrafter"/>
</dbReference>
<reference evidence="4 5" key="1">
    <citation type="submission" date="2021-07" db="EMBL/GenBank/DDBJ databases">
        <title>Genome data of Colletotrichum spaethianum.</title>
        <authorList>
            <person name="Utami Y.D."/>
            <person name="Hiruma K."/>
        </authorList>
    </citation>
    <scope>NUCLEOTIDE SEQUENCE [LARGE SCALE GENOMIC DNA]</scope>
    <source>
        <strain evidence="4 5">MAFF 242679</strain>
    </source>
</reference>
<protein>
    <submittedName>
        <fullName evidence="4">ADP-ribosylation factor GTPase-activating protein GLO3</fullName>
    </submittedName>
</protein>
<evidence type="ECO:0000256" key="1">
    <source>
        <dbReference type="ARBA" id="ARBA00022723"/>
    </source>
</evidence>
<feature type="region of interest" description="Disordered" evidence="3">
    <location>
        <begin position="1"/>
        <end position="46"/>
    </location>
</feature>
<dbReference type="AlphaFoldDB" id="A0AA37GBS9"/>
<dbReference type="PANTHER" id="PTHR45686">
    <property type="entry name" value="ADP-RIBOSYLATION FACTOR GTPASE ACTIVATING PROTEIN 3, ISOFORM H-RELATED"/>
    <property type="match status" value="1"/>
</dbReference>
<dbReference type="Proteomes" id="UP001055172">
    <property type="component" value="Unassembled WGS sequence"/>
</dbReference>
<dbReference type="EMBL" id="BPPX01000002">
    <property type="protein sequence ID" value="GJC78014.1"/>
    <property type="molecule type" value="Genomic_DNA"/>
</dbReference>
<dbReference type="PANTHER" id="PTHR45686:SF4">
    <property type="entry name" value="ADP-RIBOSYLATION FACTOR GTPASE ACTIVATING PROTEIN 3, ISOFORM H"/>
    <property type="match status" value="1"/>
</dbReference>
<accession>A0AA37GBS9</accession>
<dbReference type="GO" id="GO:0046872">
    <property type="term" value="F:metal ion binding"/>
    <property type="evidence" value="ECO:0007669"/>
    <property type="project" value="UniProtKB-KW"/>
</dbReference>
<sequence>MADDSENYARSKFGTQKGISSDEFFGKGSFDPNAQAEAKTRLQGFEGATSISSNAYFGRPEDEPQEEYGDLEGAAKDFIRKFGITAGDDLENLTQLAGEASQKLQGAIRAYLGS</sequence>
<keyword evidence="1" id="KW-0479">Metal-binding</keyword>
<evidence type="ECO:0000313" key="5">
    <source>
        <dbReference type="Proteomes" id="UP001055172"/>
    </source>
</evidence>